<dbReference type="RefSeq" id="WP_323305764.1">
    <property type="nucleotide sequence ID" value="NZ_JAYGHX010000006.1"/>
</dbReference>
<comment type="caution">
    <text evidence="4">The sequence shown here is derived from an EMBL/GenBank/DDBJ whole genome shotgun (WGS) entry which is preliminary data.</text>
</comment>
<dbReference type="InterPro" id="IPR006143">
    <property type="entry name" value="RND_pump_MFP"/>
</dbReference>
<dbReference type="Gene3D" id="2.40.50.100">
    <property type="match status" value="1"/>
</dbReference>
<evidence type="ECO:0000259" key="3">
    <source>
        <dbReference type="Pfam" id="PF25917"/>
    </source>
</evidence>
<dbReference type="SUPFAM" id="SSF111369">
    <property type="entry name" value="HlyD-like secretion proteins"/>
    <property type="match status" value="1"/>
</dbReference>
<evidence type="ECO:0000256" key="1">
    <source>
        <dbReference type="ARBA" id="ARBA00009477"/>
    </source>
</evidence>
<protein>
    <submittedName>
        <fullName evidence="4">Efflux RND transporter periplasmic adaptor subunit</fullName>
    </submittedName>
</protein>
<feature type="coiled-coil region" evidence="2">
    <location>
        <begin position="123"/>
        <end position="157"/>
    </location>
</feature>
<comment type="similarity">
    <text evidence="1">Belongs to the membrane fusion protein (MFP) (TC 8.A.1) family.</text>
</comment>
<dbReference type="NCBIfam" id="TIGR01730">
    <property type="entry name" value="RND_mfp"/>
    <property type="match status" value="1"/>
</dbReference>
<dbReference type="InterPro" id="IPR058625">
    <property type="entry name" value="MdtA-like_BSH"/>
</dbReference>
<dbReference type="Gene3D" id="1.10.287.470">
    <property type="entry name" value="Helix hairpin bin"/>
    <property type="match status" value="1"/>
</dbReference>
<dbReference type="PANTHER" id="PTHR30469:SF15">
    <property type="entry name" value="HLYD FAMILY OF SECRETION PROTEINS"/>
    <property type="match status" value="1"/>
</dbReference>
<dbReference type="PRINTS" id="PR01490">
    <property type="entry name" value="RTXTOXIND"/>
</dbReference>
<feature type="domain" description="Multidrug resistance protein MdtA-like barrel-sandwich hybrid" evidence="3">
    <location>
        <begin position="99"/>
        <end position="244"/>
    </location>
</feature>
<evidence type="ECO:0000256" key="2">
    <source>
        <dbReference type="SAM" id="Coils"/>
    </source>
</evidence>
<dbReference type="Proteomes" id="UP001304461">
    <property type="component" value="Unassembled WGS sequence"/>
</dbReference>
<feature type="coiled-coil region" evidence="2">
    <location>
        <begin position="182"/>
        <end position="209"/>
    </location>
</feature>
<accession>A0ABU5RVU7</accession>
<dbReference type="EMBL" id="JAYGHX010000006">
    <property type="protein sequence ID" value="MEA5391775.1"/>
    <property type="molecule type" value="Genomic_DNA"/>
</dbReference>
<sequence length="404" mass="43410">MDSATATPPATPPALLSALQRIRQGGPASWGRPLAIAAAGAGLAVAAVAVTRPPRPPLQRPLPVAVVMAQPVSRYLTSRDYTGEVVAGRSSSLGFELPGTLERVLVEEGDRVVAGQPLAHLDRRRLRAQRQQLLAQRDVARAAVEEVRQQLTLAELQRDRRRQLHAQGAISREDLDQQIHGSAALRSRLVQAEAQVDDAEARLRQIDVDLARSVLVAPFDGTVSRRRLDEGVVVSGGQALITLVESAPLEVRVGVPPDAARGLRPGQRHPVRIGDRRLQATVSALLPELDAGSRTATVVLRLPAEDLPVGATARLSLRRSETGAGFWLPTTALVAAERGLWSVYVLEPADTAPEQGRRVVRRLVEPLHSEGDRSLVRGTLRPGDRVIAAGTHRVVPGVRVQEAP</sequence>
<dbReference type="Gene3D" id="2.40.30.170">
    <property type="match status" value="1"/>
</dbReference>
<evidence type="ECO:0000313" key="4">
    <source>
        <dbReference type="EMBL" id="MEA5391775.1"/>
    </source>
</evidence>
<organism evidence="4 5">
    <name type="scientific">Cyanobium gracile UHCC 0139</name>
    <dbReference type="NCBI Taxonomy" id="3110308"/>
    <lineage>
        <taxon>Bacteria</taxon>
        <taxon>Bacillati</taxon>
        <taxon>Cyanobacteriota</taxon>
        <taxon>Cyanophyceae</taxon>
        <taxon>Synechococcales</taxon>
        <taxon>Prochlorococcaceae</taxon>
        <taxon>Cyanobium</taxon>
    </lineage>
</organism>
<name>A0ABU5RVU7_9CYAN</name>
<dbReference type="Pfam" id="PF25917">
    <property type="entry name" value="BSH_RND"/>
    <property type="match status" value="1"/>
</dbReference>
<proteinExistence type="inferred from homology"/>
<keyword evidence="2" id="KW-0175">Coiled coil</keyword>
<dbReference type="PANTHER" id="PTHR30469">
    <property type="entry name" value="MULTIDRUG RESISTANCE PROTEIN MDTA"/>
    <property type="match status" value="1"/>
</dbReference>
<dbReference type="Gene3D" id="2.40.420.20">
    <property type="match status" value="1"/>
</dbReference>
<evidence type="ECO:0000313" key="5">
    <source>
        <dbReference type="Proteomes" id="UP001304461"/>
    </source>
</evidence>
<gene>
    <name evidence="4" type="ORF">VB738_10960</name>
</gene>
<keyword evidence="5" id="KW-1185">Reference proteome</keyword>
<reference evidence="4 5" key="1">
    <citation type="submission" date="2023-12" db="EMBL/GenBank/DDBJ databases">
        <title>Baltic Sea Cyanobacteria.</title>
        <authorList>
            <person name="Delbaje E."/>
            <person name="Fewer D.P."/>
            <person name="Shishido T.K."/>
        </authorList>
    </citation>
    <scope>NUCLEOTIDE SEQUENCE [LARGE SCALE GENOMIC DNA]</scope>
    <source>
        <strain evidence="4 5">UHCC 0139</strain>
    </source>
</reference>